<dbReference type="Proteomes" id="UP000178046">
    <property type="component" value="Unassembled WGS sequence"/>
</dbReference>
<dbReference type="InterPro" id="IPR035901">
    <property type="entry name" value="GIY-YIG_endonuc_sf"/>
</dbReference>
<dbReference type="SUPFAM" id="SSF82771">
    <property type="entry name" value="GIY-YIG endonuclease"/>
    <property type="match status" value="1"/>
</dbReference>
<evidence type="ECO:0000313" key="4">
    <source>
        <dbReference type="Proteomes" id="UP000178046"/>
    </source>
</evidence>
<gene>
    <name evidence="3" type="ORF">A2924_00520</name>
</gene>
<evidence type="ECO:0000259" key="2">
    <source>
        <dbReference type="PROSITE" id="PS50164"/>
    </source>
</evidence>
<evidence type="ECO:0000313" key="3">
    <source>
        <dbReference type="EMBL" id="OGF82156.1"/>
    </source>
</evidence>
<organism evidence="3 4">
    <name type="scientific">Candidatus Giovannonibacteria bacterium RIFCSPLOWO2_01_FULL_44_16</name>
    <dbReference type="NCBI Taxonomy" id="1798348"/>
    <lineage>
        <taxon>Bacteria</taxon>
        <taxon>Candidatus Giovannoniibacteriota</taxon>
    </lineage>
</organism>
<dbReference type="EMBL" id="MFIA01000026">
    <property type="protein sequence ID" value="OGF82156.1"/>
    <property type="molecule type" value="Genomic_DNA"/>
</dbReference>
<comment type="similarity">
    <text evidence="1">Belongs to the UPF0213 family.</text>
</comment>
<evidence type="ECO:0000256" key="1">
    <source>
        <dbReference type="ARBA" id="ARBA00007435"/>
    </source>
</evidence>
<dbReference type="InterPro" id="IPR000305">
    <property type="entry name" value="GIY-YIG_endonuc"/>
</dbReference>
<dbReference type="CDD" id="cd10449">
    <property type="entry name" value="GIY-YIG_SLX1_like"/>
    <property type="match status" value="1"/>
</dbReference>
<proteinExistence type="inferred from homology"/>
<feature type="domain" description="GIY-YIG" evidence="2">
    <location>
        <begin position="1"/>
        <end position="75"/>
    </location>
</feature>
<dbReference type="Gene3D" id="3.40.1440.10">
    <property type="entry name" value="GIY-YIG endonuclease"/>
    <property type="match status" value="1"/>
</dbReference>
<dbReference type="Pfam" id="PF01541">
    <property type="entry name" value="GIY-YIG"/>
    <property type="match status" value="1"/>
</dbReference>
<dbReference type="PANTHER" id="PTHR34477:SF1">
    <property type="entry name" value="UPF0213 PROTEIN YHBQ"/>
    <property type="match status" value="1"/>
</dbReference>
<reference evidence="3 4" key="1">
    <citation type="journal article" date="2016" name="Nat. Commun.">
        <title>Thousands of microbial genomes shed light on interconnected biogeochemical processes in an aquifer system.</title>
        <authorList>
            <person name="Anantharaman K."/>
            <person name="Brown C.T."/>
            <person name="Hug L.A."/>
            <person name="Sharon I."/>
            <person name="Castelle C.J."/>
            <person name="Probst A.J."/>
            <person name="Thomas B.C."/>
            <person name="Singh A."/>
            <person name="Wilkins M.J."/>
            <person name="Karaoz U."/>
            <person name="Brodie E.L."/>
            <person name="Williams K.H."/>
            <person name="Hubbard S.S."/>
            <person name="Banfield J.F."/>
        </authorList>
    </citation>
    <scope>NUCLEOTIDE SEQUENCE [LARGE SCALE GENOMIC DNA]</scope>
</reference>
<dbReference type="InterPro" id="IPR050190">
    <property type="entry name" value="UPF0213_domain"/>
</dbReference>
<name>A0A1F5X2P1_9BACT</name>
<dbReference type="AlphaFoldDB" id="A0A1F5X2P1"/>
<comment type="caution">
    <text evidence="3">The sequence shown here is derived from an EMBL/GenBank/DDBJ whole genome shotgun (WGS) entry which is preliminary data.</text>
</comment>
<keyword evidence="3" id="KW-0378">Hydrolase</keyword>
<protein>
    <submittedName>
        <fullName evidence="3">Endonuclease</fullName>
    </submittedName>
</protein>
<dbReference type="PROSITE" id="PS50164">
    <property type="entry name" value="GIY_YIG"/>
    <property type="match status" value="1"/>
</dbReference>
<dbReference type="GO" id="GO:0004519">
    <property type="term" value="F:endonuclease activity"/>
    <property type="evidence" value="ECO:0007669"/>
    <property type="project" value="UniProtKB-KW"/>
</dbReference>
<accession>A0A1F5X2P1</accession>
<keyword evidence="3" id="KW-0540">Nuclease</keyword>
<dbReference type="PANTHER" id="PTHR34477">
    <property type="entry name" value="UPF0213 PROTEIN YHBQ"/>
    <property type="match status" value="1"/>
</dbReference>
<keyword evidence="3" id="KW-0255">Endonuclease</keyword>
<sequence>MYHVYAIQSFIDGRIYVGMTQNVNQRTKEHNDGRVFSTKGYRPWKLIYTETQSTRPQARVREKQLKSGYGKEFLKSIL</sequence>